<proteinExistence type="predicted"/>
<keyword evidence="6" id="KW-1185">Reference proteome</keyword>
<evidence type="ECO:0000256" key="3">
    <source>
        <dbReference type="ARBA" id="ARBA00022737"/>
    </source>
</evidence>
<dbReference type="AlphaFoldDB" id="A0AA39UBW8"/>
<feature type="region of interest" description="Disordered" evidence="4">
    <location>
        <begin position="203"/>
        <end position="239"/>
    </location>
</feature>
<keyword evidence="1" id="KW-0343">GTPase activation</keyword>
<evidence type="ECO:0000256" key="2">
    <source>
        <dbReference type="ARBA" id="ARBA00022614"/>
    </source>
</evidence>
<comment type="caution">
    <text evidence="5">The sequence shown here is derived from an EMBL/GenBank/DDBJ whole genome shotgun (WGS) entry which is preliminary data.</text>
</comment>
<feature type="compositionally biased region" description="Polar residues" evidence="4">
    <location>
        <begin position="494"/>
        <end position="515"/>
    </location>
</feature>
<dbReference type="Gene3D" id="3.80.10.10">
    <property type="entry name" value="Ribonuclease Inhibitor"/>
    <property type="match status" value="1"/>
</dbReference>
<dbReference type="GO" id="GO:0031267">
    <property type="term" value="F:small GTPase binding"/>
    <property type="evidence" value="ECO:0007669"/>
    <property type="project" value="TreeGrafter"/>
</dbReference>
<sequence length="630" mass="68963">MGKLNYINRKIDGLRLGQVVNKDLTKRIPPHTSSKAAIRDPVIELDVSGKDLTDEGFLEVASALVGAITYDGDQGRVARLEELCLRSNQLTIASLQALAPVIQVSCSDLRDLDISDNQIAISSDADVAIWEDFLTSFRTCCVLRRIDLSGNALGDRAFEVMLRVYAKEEPLNFASPSDLVEAHHEEQSSTTEFVGVTRKTKKLSLGSNSGDNTGDEGHHKRKVSKQESTSPEKTSLPALPVGPLLIHTTTRGLRSVPYFILRDTTMTDICALHLSYIIAHHHKPNQLLTRVPPAKAGPHAQQLIEYDTQSQCQGIIYLPNATLGNSGLKVLELADTIRDMPLDGTAEEDAEGLHTPRKSSTIPRRASAPLVSSSKRRQSLMSAEDILQAEKAVSAHNVNNLDRARSRIQGDALQEAGPLSNDLWRVALRVLCLGRDIQVQEKKEPPPVPKAKAPVIKTLSVPGPRLKPLTPKPSMPLTSERDANKPVVPWGKFSQKSSSSPQTLTICPTSSQQVTFGGRERLPPVDPRNIRTQAPVHTANPSRAVSLSAKNKIYRTRLPCGFSEGVWRRIIGLAAGAEGIMSEDQQRSMLSWAMNRKTLSKESEILGLTLASQIWRVLEGTGCLTYDMDG</sequence>
<evidence type="ECO:0000256" key="1">
    <source>
        <dbReference type="ARBA" id="ARBA00022468"/>
    </source>
</evidence>
<feature type="region of interest" description="Disordered" evidence="4">
    <location>
        <begin position="344"/>
        <end position="377"/>
    </location>
</feature>
<evidence type="ECO:0008006" key="7">
    <source>
        <dbReference type="Google" id="ProtNLM"/>
    </source>
</evidence>
<reference evidence="5" key="1">
    <citation type="submission" date="2023-03" db="EMBL/GenBank/DDBJ databases">
        <title>Complete genome of Cladonia borealis.</title>
        <authorList>
            <person name="Park H."/>
        </authorList>
    </citation>
    <scope>NUCLEOTIDE SEQUENCE</scope>
    <source>
        <strain evidence="5">ANT050790</strain>
    </source>
</reference>
<dbReference type="GO" id="GO:0005634">
    <property type="term" value="C:nucleus"/>
    <property type="evidence" value="ECO:0007669"/>
    <property type="project" value="TreeGrafter"/>
</dbReference>
<dbReference type="PANTHER" id="PTHR24113:SF12">
    <property type="entry name" value="RAN GTPASE-ACTIVATING PROTEIN 1"/>
    <property type="match status" value="1"/>
</dbReference>
<keyword evidence="2" id="KW-0433">Leucine-rich repeat</keyword>
<feature type="region of interest" description="Disordered" evidence="4">
    <location>
        <begin position="461"/>
        <end position="532"/>
    </location>
</feature>
<keyword evidence="3" id="KW-0677">Repeat</keyword>
<evidence type="ECO:0000313" key="5">
    <source>
        <dbReference type="EMBL" id="KAK0513851.1"/>
    </source>
</evidence>
<name>A0AA39UBW8_9LECA</name>
<dbReference type="GO" id="GO:0006913">
    <property type="term" value="P:nucleocytoplasmic transport"/>
    <property type="evidence" value="ECO:0007669"/>
    <property type="project" value="TreeGrafter"/>
</dbReference>
<dbReference type="GO" id="GO:0048471">
    <property type="term" value="C:perinuclear region of cytoplasm"/>
    <property type="evidence" value="ECO:0007669"/>
    <property type="project" value="TreeGrafter"/>
</dbReference>
<dbReference type="GO" id="GO:0005096">
    <property type="term" value="F:GTPase activator activity"/>
    <property type="evidence" value="ECO:0007669"/>
    <property type="project" value="UniProtKB-KW"/>
</dbReference>
<dbReference type="SUPFAM" id="SSF52047">
    <property type="entry name" value="RNI-like"/>
    <property type="match status" value="1"/>
</dbReference>
<organism evidence="5 6">
    <name type="scientific">Cladonia borealis</name>
    <dbReference type="NCBI Taxonomy" id="184061"/>
    <lineage>
        <taxon>Eukaryota</taxon>
        <taxon>Fungi</taxon>
        <taxon>Dikarya</taxon>
        <taxon>Ascomycota</taxon>
        <taxon>Pezizomycotina</taxon>
        <taxon>Lecanoromycetes</taxon>
        <taxon>OSLEUM clade</taxon>
        <taxon>Lecanoromycetidae</taxon>
        <taxon>Lecanorales</taxon>
        <taxon>Lecanorineae</taxon>
        <taxon>Cladoniaceae</taxon>
        <taxon>Cladonia</taxon>
    </lineage>
</organism>
<evidence type="ECO:0000256" key="4">
    <source>
        <dbReference type="SAM" id="MobiDB-lite"/>
    </source>
</evidence>
<dbReference type="EMBL" id="JAFEKC020000006">
    <property type="protein sequence ID" value="KAK0513851.1"/>
    <property type="molecule type" value="Genomic_DNA"/>
</dbReference>
<dbReference type="InterPro" id="IPR032675">
    <property type="entry name" value="LRR_dom_sf"/>
</dbReference>
<dbReference type="InterPro" id="IPR027038">
    <property type="entry name" value="RanGap"/>
</dbReference>
<accession>A0AA39UBW8</accession>
<evidence type="ECO:0000313" key="6">
    <source>
        <dbReference type="Proteomes" id="UP001166286"/>
    </source>
</evidence>
<dbReference type="GO" id="GO:0005829">
    <property type="term" value="C:cytosol"/>
    <property type="evidence" value="ECO:0007669"/>
    <property type="project" value="TreeGrafter"/>
</dbReference>
<dbReference type="Proteomes" id="UP001166286">
    <property type="component" value="Unassembled WGS sequence"/>
</dbReference>
<protein>
    <recommendedName>
        <fullName evidence="7">Leucine rich repeat protein</fullName>
    </recommendedName>
</protein>
<dbReference type="PANTHER" id="PTHR24113">
    <property type="entry name" value="RAN GTPASE-ACTIVATING PROTEIN 1"/>
    <property type="match status" value="1"/>
</dbReference>
<gene>
    <name evidence="5" type="ORF">JMJ35_003573</name>
</gene>